<dbReference type="Proteomes" id="UP000310158">
    <property type="component" value="Unassembled WGS sequence"/>
</dbReference>
<dbReference type="AlphaFoldDB" id="A0A4S4LDE8"/>
<accession>A0A4S4LDE8</accession>
<reference evidence="2 3" key="1">
    <citation type="submission" date="2019-02" db="EMBL/GenBank/DDBJ databases">
        <title>Genome sequencing of the rare red list fungi Bondarzewia mesenterica.</title>
        <authorList>
            <person name="Buettner E."/>
            <person name="Kellner H."/>
        </authorList>
    </citation>
    <scope>NUCLEOTIDE SEQUENCE [LARGE SCALE GENOMIC DNA]</scope>
    <source>
        <strain evidence="2 3">DSM 108281</strain>
    </source>
</reference>
<gene>
    <name evidence="2" type="ORF">EW146_g8621</name>
</gene>
<sequence length="143" mass="15901">MDLGTRGSEEVDPVPSEGDILPPGKILAKGAGQMVTGLWGAECRHEVEDVMEEGARERDDLGDELEVTSQLLQLQKHAVRHAGPGVKEIAKDRQLSEWEPGFHGDRIELEAQVFDARSRADHFLQLEMEAERVSEFHDPVFCG</sequence>
<dbReference type="EMBL" id="SGPL01000616">
    <property type="protein sequence ID" value="THH09657.1"/>
    <property type="molecule type" value="Genomic_DNA"/>
</dbReference>
<evidence type="ECO:0000313" key="3">
    <source>
        <dbReference type="Proteomes" id="UP000310158"/>
    </source>
</evidence>
<feature type="region of interest" description="Disordered" evidence="1">
    <location>
        <begin position="1"/>
        <end position="25"/>
    </location>
</feature>
<evidence type="ECO:0000256" key="1">
    <source>
        <dbReference type="SAM" id="MobiDB-lite"/>
    </source>
</evidence>
<protein>
    <submittedName>
        <fullName evidence="2">Uncharacterized protein</fullName>
    </submittedName>
</protein>
<proteinExistence type="predicted"/>
<keyword evidence="3" id="KW-1185">Reference proteome</keyword>
<comment type="caution">
    <text evidence="2">The sequence shown here is derived from an EMBL/GenBank/DDBJ whole genome shotgun (WGS) entry which is preliminary data.</text>
</comment>
<evidence type="ECO:0000313" key="2">
    <source>
        <dbReference type="EMBL" id="THH09657.1"/>
    </source>
</evidence>
<name>A0A4S4LDE8_9AGAM</name>
<organism evidence="2 3">
    <name type="scientific">Bondarzewia mesenterica</name>
    <dbReference type="NCBI Taxonomy" id="1095465"/>
    <lineage>
        <taxon>Eukaryota</taxon>
        <taxon>Fungi</taxon>
        <taxon>Dikarya</taxon>
        <taxon>Basidiomycota</taxon>
        <taxon>Agaricomycotina</taxon>
        <taxon>Agaricomycetes</taxon>
        <taxon>Russulales</taxon>
        <taxon>Bondarzewiaceae</taxon>
        <taxon>Bondarzewia</taxon>
    </lineage>
</organism>